<sequence>MDKEIVAVVEQLRKEIFDNYVSKGLVASGDFGRNLTLHEKGDSIKLTSPKHVIQMEKGRKAGSFPPVSAIRQWIKDKNRTAGTDIPEEAAYAIAYVIKRDGIKVPNRYNGGGVVSDIINPERVKRLTLDINRIIKAKILTILTQ</sequence>
<dbReference type="EMBL" id="BK016188">
    <property type="protein sequence ID" value="DAG01184.1"/>
    <property type="molecule type" value="Genomic_DNA"/>
</dbReference>
<accession>A0A8S5V348</accession>
<evidence type="ECO:0000313" key="1">
    <source>
        <dbReference type="EMBL" id="DAG01184.1"/>
    </source>
</evidence>
<protein>
    <submittedName>
        <fullName evidence="1">Uncharacterized protein</fullName>
    </submittedName>
</protein>
<organism evidence="1">
    <name type="scientific">Siphoviridae sp. ctt0c4</name>
    <dbReference type="NCBI Taxonomy" id="2825702"/>
    <lineage>
        <taxon>Viruses</taxon>
        <taxon>Duplodnaviria</taxon>
        <taxon>Heunggongvirae</taxon>
        <taxon>Uroviricota</taxon>
        <taxon>Caudoviricetes</taxon>
    </lineage>
</organism>
<reference evidence="1" key="1">
    <citation type="journal article" date="2021" name="Proc. Natl. Acad. Sci. U.S.A.">
        <title>A Catalog of Tens of Thousands of Viruses from Human Metagenomes Reveals Hidden Associations with Chronic Diseases.</title>
        <authorList>
            <person name="Tisza M.J."/>
            <person name="Buck C.B."/>
        </authorList>
    </citation>
    <scope>NUCLEOTIDE SEQUENCE</scope>
    <source>
        <strain evidence="1">Ctt0c4</strain>
    </source>
</reference>
<name>A0A8S5V348_9CAUD</name>
<proteinExistence type="predicted"/>